<comment type="caution">
    <text evidence="2">The sequence shown here is derived from an EMBL/GenBank/DDBJ whole genome shotgun (WGS) entry which is preliminary data.</text>
</comment>
<dbReference type="InterPro" id="IPR009003">
    <property type="entry name" value="Peptidase_S1_PA"/>
</dbReference>
<proteinExistence type="predicted"/>
<feature type="signal peptide" evidence="1">
    <location>
        <begin position="1"/>
        <end position="22"/>
    </location>
</feature>
<name>A0A1D1WC03_RAMVA</name>
<feature type="chain" id="PRO_5008899377" description="Peptidase S1 domain-containing protein" evidence="1">
    <location>
        <begin position="23"/>
        <end position="302"/>
    </location>
</feature>
<accession>A0A1D1WC03</accession>
<dbReference type="EMBL" id="BDGG01000023">
    <property type="protein sequence ID" value="GAV09509.1"/>
    <property type="molecule type" value="Genomic_DNA"/>
</dbReference>
<evidence type="ECO:0008006" key="4">
    <source>
        <dbReference type="Google" id="ProtNLM"/>
    </source>
</evidence>
<protein>
    <recommendedName>
        <fullName evidence="4">Peptidase S1 domain-containing protein</fullName>
    </recommendedName>
</protein>
<keyword evidence="1" id="KW-0732">Signal</keyword>
<gene>
    <name evidence="2" type="primary">RvY_19039</name>
    <name evidence="2" type="synonym">RvY_19039.2</name>
    <name evidence="2" type="ORF">RvY_19039-2</name>
</gene>
<evidence type="ECO:0000256" key="1">
    <source>
        <dbReference type="SAM" id="SignalP"/>
    </source>
</evidence>
<organism evidence="2 3">
    <name type="scientific">Ramazzottius varieornatus</name>
    <name type="common">Water bear</name>
    <name type="synonym">Tardigrade</name>
    <dbReference type="NCBI Taxonomy" id="947166"/>
    <lineage>
        <taxon>Eukaryota</taxon>
        <taxon>Metazoa</taxon>
        <taxon>Ecdysozoa</taxon>
        <taxon>Tardigrada</taxon>
        <taxon>Eutardigrada</taxon>
        <taxon>Parachela</taxon>
        <taxon>Hypsibioidea</taxon>
        <taxon>Ramazzottiidae</taxon>
        <taxon>Ramazzottius</taxon>
    </lineage>
</organism>
<keyword evidence="3" id="KW-1185">Reference proteome</keyword>
<evidence type="ECO:0000313" key="3">
    <source>
        <dbReference type="Proteomes" id="UP000186922"/>
    </source>
</evidence>
<dbReference type="SUPFAM" id="SSF50494">
    <property type="entry name" value="Trypsin-like serine proteases"/>
    <property type="match status" value="1"/>
</dbReference>
<evidence type="ECO:0000313" key="2">
    <source>
        <dbReference type="EMBL" id="GAV09509.1"/>
    </source>
</evidence>
<dbReference type="AlphaFoldDB" id="A0A1D1WC03"/>
<sequence length="302" mass="32538">MLQTCFLAVLAVFGSVIVLTNTQSASSVMQFPGRGGSSPKYFIQVAVAPDSEAPCVYTPPNTTQAVRGVCFGVYVALAYCPSLKMQFRFGICAEGDVCCFVPPNAQLTSLSTSSRSNERKFCGTTVDSDQQDILNAGPNLSLPPAPVFGITDALANMVMGVNSETDAVKSLPSRFARILGGNTLSDVRTQCWIAAILSENTLVGNGALVSDEWVITTATTVRRFRQYTEDSSGPRGPQRRRHNNVWCAENRFSSRVPNEPSRISCHRCCVASTGPSHGLLKEPFVLHNVSTGTGAELFRSRL</sequence>
<dbReference type="Proteomes" id="UP000186922">
    <property type="component" value="Unassembled WGS sequence"/>
</dbReference>
<reference evidence="2 3" key="1">
    <citation type="journal article" date="2016" name="Nat. Commun.">
        <title>Extremotolerant tardigrade genome and improved radiotolerance of human cultured cells by tardigrade-unique protein.</title>
        <authorList>
            <person name="Hashimoto T."/>
            <person name="Horikawa D.D."/>
            <person name="Saito Y."/>
            <person name="Kuwahara H."/>
            <person name="Kozuka-Hata H."/>
            <person name="Shin-I T."/>
            <person name="Minakuchi Y."/>
            <person name="Ohishi K."/>
            <person name="Motoyama A."/>
            <person name="Aizu T."/>
            <person name="Enomoto A."/>
            <person name="Kondo K."/>
            <person name="Tanaka S."/>
            <person name="Hara Y."/>
            <person name="Koshikawa S."/>
            <person name="Sagara H."/>
            <person name="Miura T."/>
            <person name="Yokobori S."/>
            <person name="Miyagawa K."/>
            <person name="Suzuki Y."/>
            <person name="Kubo T."/>
            <person name="Oyama M."/>
            <person name="Kohara Y."/>
            <person name="Fujiyama A."/>
            <person name="Arakawa K."/>
            <person name="Katayama T."/>
            <person name="Toyoda A."/>
            <person name="Kunieda T."/>
        </authorList>
    </citation>
    <scope>NUCLEOTIDE SEQUENCE [LARGE SCALE GENOMIC DNA]</scope>
    <source>
        <strain evidence="2 3">YOKOZUNA-1</strain>
    </source>
</reference>